<dbReference type="Pfam" id="PF11181">
    <property type="entry name" value="YflT"/>
    <property type="match status" value="1"/>
</dbReference>
<dbReference type="InterPro" id="IPR025889">
    <property type="entry name" value="GSP17M-like_dom"/>
</dbReference>
<keyword evidence="1" id="KW-0472">Membrane</keyword>
<sequence>MTQQPPSEVVDRTVVGSYPTYAGAQRAVDFLADNKFPVEHTAIIGSDLRMVETVLGRLTRGRAALAGAGTGAWFGLLIGLLLSVFAAGAHNVVVLLVSGLVYGAVFGAIFGFVGHAMTGGRRDFSSRSQIVAARYEVVADAQVADDAKNMLARLAMREG</sequence>
<evidence type="ECO:0000313" key="4">
    <source>
        <dbReference type="EMBL" id="MBP2065706.1"/>
    </source>
</evidence>
<evidence type="ECO:0000313" key="3">
    <source>
        <dbReference type="EMBL" id="CDR03427.1"/>
    </source>
</evidence>
<name>A0A060ZDW8_9ACTN</name>
<keyword evidence="1" id="KW-1133">Transmembrane helix</keyword>
<keyword evidence="1" id="KW-0812">Transmembrane</keyword>
<protein>
    <recommendedName>
        <fullName evidence="2">General stress protein 17M-like domain-containing protein</fullName>
    </recommendedName>
</protein>
<organism evidence="3">
    <name type="scientific">Streptomyces iranensis</name>
    <dbReference type="NCBI Taxonomy" id="576784"/>
    <lineage>
        <taxon>Bacteria</taxon>
        <taxon>Bacillati</taxon>
        <taxon>Actinomycetota</taxon>
        <taxon>Actinomycetes</taxon>
        <taxon>Kitasatosporales</taxon>
        <taxon>Streptomycetaceae</taxon>
        <taxon>Streptomyces</taxon>
        <taxon>Streptomyces violaceusniger group</taxon>
    </lineage>
</organism>
<reference evidence="3" key="1">
    <citation type="submission" date="2014-05" db="EMBL/GenBank/DDBJ databases">
        <authorList>
            <person name="Horn Fabian"/>
        </authorList>
    </citation>
    <scope>NUCLEOTIDE SEQUENCE</scope>
</reference>
<evidence type="ECO:0000259" key="2">
    <source>
        <dbReference type="Pfam" id="PF11181"/>
    </source>
</evidence>
<proteinExistence type="predicted"/>
<dbReference type="EMBL" id="JAGGLR010000020">
    <property type="protein sequence ID" value="MBP2065706.1"/>
    <property type="molecule type" value="Genomic_DNA"/>
</dbReference>
<reference evidence="4 5" key="2">
    <citation type="submission" date="2021-03" db="EMBL/GenBank/DDBJ databases">
        <title>Genomic Encyclopedia of Type Strains, Phase IV (KMG-IV): sequencing the most valuable type-strain genomes for metagenomic binning, comparative biology and taxonomic classification.</title>
        <authorList>
            <person name="Goeker M."/>
        </authorList>
    </citation>
    <scope>NUCLEOTIDE SEQUENCE [LARGE SCALE GENOMIC DNA]</scope>
    <source>
        <strain evidence="4 5">DSM 41954</strain>
    </source>
</reference>
<feature type="transmembrane region" description="Helical" evidence="1">
    <location>
        <begin position="63"/>
        <end position="86"/>
    </location>
</feature>
<evidence type="ECO:0000313" key="5">
    <source>
        <dbReference type="Proteomes" id="UP000756710"/>
    </source>
</evidence>
<dbReference type="GeneID" id="32466580"/>
<evidence type="ECO:0000256" key="1">
    <source>
        <dbReference type="SAM" id="Phobius"/>
    </source>
</evidence>
<dbReference type="Proteomes" id="UP000756710">
    <property type="component" value="Unassembled WGS sequence"/>
</dbReference>
<dbReference type="RefSeq" id="WP_044567765.1">
    <property type="nucleotide sequence ID" value="NZ_BAABDR010000041.1"/>
</dbReference>
<dbReference type="EMBL" id="LK022848">
    <property type="protein sequence ID" value="CDR03427.1"/>
    <property type="molecule type" value="Genomic_DNA"/>
</dbReference>
<feature type="domain" description="General stress protein 17M-like" evidence="2">
    <location>
        <begin position="14"/>
        <end position="86"/>
    </location>
</feature>
<keyword evidence="5" id="KW-1185">Reference proteome</keyword>
<gene>
    <name evidence="4" type="ORF">J2Z30_006748</name>
    <name evidence="3" type="ORF">SIRAN1208</name>
</gene>
<dbReference type="HOGENOM" id="CLU_070264_3_1_11"/>
<feature type="transmembrane region" description="Helical" evidence="1">
    <location>
        <begin position="92"/>
        <end position="113"/>
    </location>
</feature>
<dbReference type="AlphaFoldDB" id="A0A060ZDW8"/>
<accession>A0A060ZDW8</accession>